<feature type="transmembrane region" description="Helical" evidence="5">
    <location>
        <begin position="254"/>
        <end position="277"/>
    </location>
</feature>
<feature type="transmembrane region" description="Helical" evidence="5">
    <location>
        <begin position="13"/>
        <end position="39"/>
    </location>
</feature>
<keyword evidence="3 5" id="KW-1133">Transmembrane helix</keyword>
<evidence type="ECO:0000313" key="7">
    <source>
        <dbReference type="Proteomes" id="UP000070463"/>
    </source>
</evidence>
<dbReference type="Proteomes" id="UP000070463">
    <property type="component" value="Unassembled WGS sequence"/>
</dbReference>
<feature type="transmembrane region" description="Helical" evidence="5">
    <location>
        <begin position="59"/>
        <end position="79"/>
    </location>
</feature>
<accession>A0A133UVT4</accession>
<dbReference type="PANTHER" id="PTHR39344">
    <property type="entry name" value="UPF0182 PROTEIN SLL1060"/>
    <property type="match status" value="1"/>
</dbReference>
<dbReference type="PANTHER" id="PTHR39344:SF1">
    <property type="entry name" value="UPF0182 PROTEIN SLL1060"/>
    <property type="match status" value="1"/>
</dbReference>
<keyword evidence="7" id="KW-1185">Reference proteome</keyword>
<gene>
    <name evidence="6" type="ORF">AKJ37_00545</name>
</gene>
<evidence type="ECO:0000256" key="3">
    <source>
        <dbReference type="ARBA" id="ARBA00022989"/>
    </source>
</evidence>
<dbReference type="GO" id="GO:0005576">
    <property type="term" value="C:extracellular region"/>
    <property type="evidence" value="ECO:0007669"/>
    <property type="project" value="TreeGrafter"/>
</dbReference>
<feature type="transmembrane region" description="Helical" evidence="5">
    <location>
        <begin position="210"/>
        <end position="234"/>
    </location>
</feature>
<dbReference type="EMBL" id="LHXR01000003">
    <property type="protein sequence ID" value="KXA98311.1"/>
    <property type="molecule type" value="Genomic_DNA"/>
</dbReference>
<feature type="transmembrane region" description="Helical" evidence="5">
    <location>
        <begin position="298"/>
        <end position="319"/>
    </location>
</feature>
<proteinExistence type="predicted"/>
<dbReference type="Pfam" id="PF03699">
    <property type="entry name" value="UPF0182"/>
    <property type="match status" value="1"/>
</dbReference>
<reference evidence="6 7" key="1">
    <citation type="journal article" date="2016" name="Sci. Rep.">
        <title>Metabolic traits of an uncultured archaeal lineage -MSBL1- from brine pools of the Red Sea.</title>
        <authorList>
            <person name="Mwirichia R."/>
            <person name="Alam I."/>
            <person name="Rashid M."/>
            <person name="Vinu M."/>
            <person name="Ba-Alawi W."/>
            <person name="Anthony Kamau A."/>
            <person name="Kamanda Ngugi D."/>
            <person name="Goker M."/>
            <person name="Klenk H.P."/>
            <person name="Bajic V."/>
            <person name="Stingl U."/>
        </authorList>
    </citation>
    <scope>NUCLEOTIDE SEQUENCE [LARGE SCALE GENOMIC DNA]</scope>
    <source>
        <strain evidence="6">SCGC-AAA259I09</strain>
    </source>
</reference>
<name>A0A133UVT4_9EURY</name>
<keyword evidence="1" id="KW-1003">Cell membrane</keyword>
<evidence type="ECO:0000313" key="6">
    <source>
        <dbReference type="EMBL" id="KXA98311.1"/>
    </source>
</evidence>
<feature type="transmembrane region" description="Helical" evidence="5">
    <location>
        <begin position="91"/>
        <end position="110"/>
    </location>
</feature>
<protein>
    <submittedName>
        <fullName evidence="6">Uncharacterized protein</fullName>
    </submittedName>
</protein>
<evidence type="ECO:0000256" key="1">
    <source>
        <dbReference type="ARBA" id="ARBA00022475"/>
    </source>
</evidence>
<keyword evidence="4 5" id="KW-0472">Membrane</keyword>
<dbReference type="GO" id="GO:0016020">
    <property type="term" value="C:membrane"/>
    <property type="evidence" value="ECO:0007669"/>
    <property type="project" value="InterPro"/>
</dbReference>
<evidence type="ECO:0000256" key="5">
    <source>
        <dbReference type="SAM" id="Phobius"/>
    </source>
</evidence>
<dbReference type="InterPro" id="IPR005372">
    <property type="entry name" value="UPF0182"/>
</dbReference>
<keyword evidence="2 5" id="KW-0812">Transmembrane</keyword>
<evidence type="ECO:0000256" key="4">
    <source>
        <dbReference type="ARBA" id="ARBA00023136"/>
    </source>
</evidence>
<feature type="transmembrane region" description="Helical" evidence="5">
    <location>
        <begin position="154"/>
        <end position="175"/>
    </location>
</feature>
<dbReference type="AlphaFoldDB" id="A0A133UVT4"/>
<comment type="caution">
    <text evidence="6">The sequence shown here is derived from an EMBL/GenBank/DDBJ whole genome shotgun (WGS) entry which is preliminary data.</text>
</comment>
<evidence type="ECO:0000256" key="2">
    <source>
        <dbReference type="ARBA" id="ARBA00022692"/>
    </source>
</evidence>
<sequence>MNFSTRGQGVVKWILYGIIILAAIMVAISVTSGFIMDYYWFKSVGYLQVFMTNIKCRLVLLFIGWAVTTSCLLLSWRTIRKSLGGELPDIGSTFFKVFSVFMGLGVGWWFKDGYLTFLKFLNRTSWGVTDPLALPFFHNDISFYVFTLPMLRTVLTFVAAVSGIVLVLSLFVYGLGRAAIGPRPEGEITPSPSPETPGWRFARFLRSWPVLGSIVALTAVGAILTWLGRFSYLWEFHPGASVPTGASYMAVHYLIPYTWVKAFGVILFGYLIFRIFSSAGELREKVEFGGLRELKTEALILAAVILIFLIIPGAVFGAINRLNVEPNEPGIQKNYVNRCIEATNRAYGLENVPSVTYSSTGGELSAEKALKSPTVKNARVIDYRPVKQTYRQKQRLRTYYEFPEIDVGRYRIEGEKKLAVISGREMSKKAGGWQNEHLYFTHGFGAVASPASRAAPDGSPILKIRNIPPTSWGNLSVDPRPRIYYGEKTNSYAIVRANGLDEFDYPKGENNASYRYEYDSGIPIGNPWKKLISWFYTGDFKILVSNYVGENSRLLLHRNVHERVKKIAPFLRYDPDAHLFAGNNGGLIYQLNGITRAERYPYSYTGSGAPGYLSDSVKAFVKANTGEAAFYITQDGDPVAKTFSKIYPSLFKKGEEMPQYYRKHLIYPESLFQVQMKIYRRYHMRGFRAFYQKEDLWTPAGEKYHGRGTRVEPYNILLNVENKPGFENRKKEFTLIKPFTPKGKKNMRALVLVGQDPGNYGQITVIKFPKGELFRGPRQVEAIISQNTHISRRVSLWEGAGSNVLRGNLLVLPVENSLIYIEPLYLSGAGVPYPQLKRVIAVRKDRAAMENSLRRAVSKVLKGRVGRARPPENIAPGENLAPAKLVQAVRKYLDLRENYIRLHRQGDYVSAAKIKERMAQVVENMKDLSRGG</sequence>
<organism evidence="6 7">
    <name type="scientific">candidate division MSBL1 archaeon SCGC-AAA259I09</name>
    <dbReference type="NCBI Taxonomy" id="1698267"/>
    <lineage>
        <taxon>Archaea</taxon>
        <taxon>Methanobacteriati</taxon>
        <taxon>Methanobacteriota</taxon>
        <taxon>candidate division MSBL1</taxon>
    </lineage>
</organism>